<evidence type="ECO:0000313" key="1">
    <source>
        <dbReference type="EMBL" id="EUA43912.1"/>
    </source>
</evidence>
<name>X8BII2_MYCXE</name>
<dbReference type="EMBL" id="JAOB01000040">
    <property type="protein sequence ID" value="EUA43912.1"/>
    <property type="molecule type" value="Genomic_DNA"/>
</dbReference>
<gene>
    <name evidence="1" type="ORF">I553_8246</name>
</gene>
<organism evidence="1">
    <name type="scientific">Mycobacterium xenopi 4042</name>
    <dbReference type="NCBI Taxonomy" id="1299334"/>
    <lineage>
        <taxon>Bacteria</taxon>
        <taxon>Bacillati</taxon>
        <taxon>Actinomycetota</taxon>
        <taxon>Actinomycetes</taxon>
        <taxon>Mycobacteriales</taxon>
        <taxon>Mycobacteriaceae</taxon>
        <taxon>Mycobacterium</taxon>
    </lineage>
</organism>
<accession>X8BII2</accession>
<dbReference type="AlphaFoldDB" id="X8BII2"/>
<proteinExistence type="predicted"/>
<sequence length="55" mass="5871">MVASAPQRREPRTTTRRQLLGINLHHTTAAPWVHGPPWTNACAARGSGDVAGAAR</sequence>
<comment type="caution">
    <text evidence="1">The sequence shown here is derived from an EMBL/GenBank/DDBJ whole genome shotgun (WGS) entry which is preliminary data.</text>
</comment>
<reference evidence="1" key="1">
    <citation type="submission" date="2014-01" db="EMBL/GenBank/DDBJ databases">
        <authorList>
            <person name="Brown-Elliot B."/>
            <person name="Wallace R."/>
            <person name="Lenaerts A."/>
            <person name="Ordway D."/>
            <person name="DeGroote M.A."/>
            <person name="Parker T."/>
            <person name="Sizemore C."/>
            <person name="Tallon L.J."/>
            <person name="Sadzewicz L.K."/>
            <person name="Sengamalay N."/>
            <person name="Fraser C.M."/>
            <person name="Hine E."/>
            <person name="Shefchek K.A."/>
            <person name="Das S.P."/>
            <person name="Tettelin H."/>
        </authorList>
    </citation>
    <scope>NUCLEOTIDE SEQUENCE [LARGE SCALE GENOMIC DNA]</scope>
    <source>
        <strain evidence="1">4042</strain>
    </source>
</reference>
<protein>
    <submittedName>
        <fullName evidence="1">Uncharacterized protein</fullName>
    </submittedName>
</protein>